<dbReference type="RefSeq" id="WP_284390115.1">
    <property type="nucleotide sequence ID" value="NZ_BSNK01000002.1"/>
</dbReference>
<proteinExistence type="predicted"/>
<accession>A0ABQ5V973</accession>
<name>A0ABQ5V973_9PROT</name>
<evidence type="ECO:0000313" key="3">
    <source>
        <dbReference type="Proteomes" id="UP001161391"/>
    </source>
</evidence>
<evidence type="ECO:0000313" key="2">
    <source>
        <dbReference type="EMBL" id="GLQ24064.1"/>
    </source>
</evidence>
<sequence>MSFKLTCAALLVASSAIAAPAQAEDIFDILAREAAMDQAEPPAFVPYRHTVDVIVSGSKGDTIHAPLAAKLRIDPSQPPGERVVILEQTEDARGEMEKALREMIEEIEGEDRTPAAQAQSFWCNPGGALPTPEDFAVVAETDTIARLRPTPERMVSLFMQTGDRELDSKERSMAKKLVDRLEGELVYDKPSGKIASASFHITRPMTVLLIAKIKQMKLEQGCTIAPNGHPYVSNFSMNVDVKALGKEITNNMAITVSELEPISQPAPG</sequence>
<organism evidence="2 3">
    <name type="scientific">Algimonas ampicilliniresistens</name>
    <dbReference type="NCBI Taxonomy" id="1298735"/>
    <lineage>
        <taxon>Bacteria</taxon>
        <taxon>Pseudomonadati</taxon>
        <taxon>Pseudomonadota</taxon>
        <taxon>Alphaproteobacteria</taxon>
        <taxon>Maricaulales</taxon>
        <taxon>Robiginitomaculaceae</taxon>
        <taxon>Algimonas</taxon>
    </lineage>
</organism>
<feature type="signal peptide" evidence="1">
    <location>
        <begin position="1"/>
        <end position="23"/>
    </location>
</feature>
<reference evidence="2" key="1">
    <citation type="journal article" date="2014" name="Int. J. Syst. Evol. Microbiol.">
        <title>Complete genome of a new Firmicutes species belonging to the dominant human colonic microbiota ('Ruminococcus bicirculans') reveals two chromosomes and a selective capacity to utilize plant glucans.</title>
        <authorList>
            <consortium name="NISC Comparative Sequencing Program"/>
            <person name="Wegmann U."/>
            <person name="Louis P."/>
            <person name="Goesmann A."/>
            <person name="Henrissat B."/>
            <person name="Duncan S.H."/>
            <person name="Flint H.J."/>
        </authorList>
    </citation>
    <scope>NUCLEOTIDE SEQUENCE</scope>
    <source>
        <strain evidence="2">NBRC 108219</strain>
    </source>
</reference>
<evidence type="ECO:0000256" key="1">
    <source>
        <dbReference type="SAM" id="SignalP"/>
    </source>
</evidence>
<reference evidence="2" key="2">
    <citation type="submission" date="2023-01" db="EMBL/GenBank/DDBJ databases">
        <title>Draft genome sequence of Algimonas ampicilliniresistens strain NBRC 108219.</title>
        <authorList>
            <person name="Sun Q."/>
            <person name="Mori K."/>
        </authorList>
    </citation>
    <scope>NUCLEOTIDE SEQUENCE</scope>
    <source>
        <strain evidence="2">NBRC 108219</strain>
    </source>
</reference>
<dbReference type="EMBL" id="BSNK01000002">
    <property type="protein sequence ID" value="GLQ24064.1"/>
    <property type="molecule type" value="Genomic_DNA"/>
</dbReference>
<keyword evidence="1" id="KW-0732">Signal</keyword>
<feature type="chain" id="PRO_5045355340" evidence="1">
    <location>
        <begin position="24"/>
        <end position="268"/>
    </location>
</feature>
<protein>
    <submittedName>
        <fullName evidence="2">Uncharacterized protein</fullName>
    </submittedName>
</protein>
<keyword evidence="3" id="KW-1185">Reference proteome</keyword>
<comment type="caution">
    <text evidence="2">The sequence shown here is derived from an EMBL/GenBank/DDBJ whole genome shotgun (WGS) entry which is preliminary data.</text>
</comment>
<gene>
    <name evidence="2" type="ORF">GCM10007853_19380</name>
</gene>
<dbReference type="Proteomes" id="UP001161391">
    <property type="component" value="Unassembled WGS sequence"/>
</dbReference>